<dbReference type="Proteomes" id="UP000536909">
    <property type="component" value="Unassembled WGS sequence"/>
</dbReference>
<proteinExistence type="predicted"/>
<reference evidence="1 2" key="1">
    <citation type="submission" date="2020-08" db="EMBL/GenBank/DDBJ databases">
        <title>Genomic Encyclopedia of Type Strains, Phase IV (KMG-IV): sequencing the most valuable type-strain genomes for metagenomic binning, comparative biology and taxonomic classification.</title>
        <authorList>
            <person name="Goeker M."/>
        </authorList>
    </citation>
    <scope>NUCLEOTIDE SEQUENCE [LARGE SCALE GENOMIC DNA]</scope>
    <source>
        <strain evidence="1 2">DSM 105434</strain>
    </source>
</reference>
<protein>
    <submittedName>
        <fullName evidence="1">Uncharacterized protein</fullName>
    </submittedName>
</protein>
<gene>
    <name evidence="1" type="ORF">HNQ10_001759</name>
</gene>
<accession>A0ABR6MSN3</accession>
<keyword evidence="2" id="KW-1185">Reference proteome</keyword>
<dbReference type="RefSeq" id="WP_164973512.1">
    <property type="nucleotide sequence ID" value="NZ_BSUI01000017.1"/>
</dbReference>
<sequence length="45" mass="4716">MPHPTAVRRALPLLLGLFLMLSVPWSTPTQPMLAGDDTKIGTGGG</sequence>
<name>A0ABR6MSN3_9DEIO</name>
<dbReference type="EMBL" id="JACHFV010000005">
    <property type="protein sequence ID" value="MBB5294938.1"/>
    <property type="molecule type" value="Genomic_DNA"/>
</dbReference>
<organism evidence="1 2">
    <name type="scientific">Deinococcus metallilatus</name>
    <dbReference type="NCBI Taxonomy" id="1211322"/>
    <lineage>
        <taxon>Bacteria</taxon>
        <taxon>Thermotogati</taxon>
        <taxon>Deinococcota</taxon>
        <taxon>Deinococci</taxon>
        <taxon>Deinococcales</taxon>
        <taxon>Deinococcaceae</taxon>
        <taxon>Deinococcus</taxon>
    </lineage>
</organism>
<evidence type="ECO:0000313" key="1">
    <source>
        <dbReference type="EMBL" id="MBB5294938.1"/>
    </source>
</evidence>
<evidence type="ECO:0000313" key="2">
    <source>
        <dbReference type="Proteomes" id="UP000536909"/>
    </source>
</evidence>
<comment type="caution">
    <text evidence="1">The sequence shown here is derived from an EMBL/GenBank/DDBJ whole genome shotgun (WGS) entry which is preliminary data.</text>
</comment>